<comment type="caution">
    <text evidence="2">The sequence shown here is derived from an EMBL/GenBank/DDBJ whole genome shotgun (WGS) entry which is preliminary data.</text>
</comment>
<dbReference type="RefSeq" id="WP_267766918.1">
    <property type="nucleotide sequence ID" value="NZ_JAPNKE010000002.1"/>
</dbReference>
<proteinExistence type="predicted"/>
<organism evidence="2 3">
    <name type="scientific">Nannocystis pusilla</name>
    <dbReference type="NCBI Taxonomy" id="889268"/>
    <lineage>
        <taxon>Bacteria</taxon>
        <taxon>Pseudomonadati</taxon>
        <taxon>Myxococcota</taxon>
        <taxon>Polyangia</taxon>
        <taxon>Nannocystales</taxon>
        <taxon>Nannocystaceae</taxon>
        <taxon>Nannocystis</taxon>
    </lineage>
</organism>
<accession>A0A9X3ELB4</accession>
<dbReference type="EMBL" id="JAPNKE010000002">
    <property type="protein sequence ID" value="MCY1005274.1"/>
    <property type="molecule type" value="Genomic_DNA"/>
</dbReference>
<protein>
    <submittedName>
        <fullName evidence="2">Uncharacterized protein</fullName>
    </submittedName>
</protein>
<evidence type="ECO:0000313" key="2">
    <source>
        <dbReference type="EMBL" id="MCY1005274.1"/>
    </source>
</evidence>
<evidence type="ECO:0000256" key="1">
    <source>
        <dbReference type="SAM" id="MobiDB-lite"/>
    </source>
</evidence>
<gene>
    <name evidence="2" type="ORF">OV079_06745</name>
</gene>
<dbReference type="Proteomes" id="UP001150924">
    <property type="component" value="Unassembled WGS sequence"/>
</dbReference>
<feature type="region of interest" description="Disordered" evidence="1">
    <location>
        <begin position="29"/>
        <end position="59"/>
    </location>
</feature>
<sequence length="124" mass="13587">MEIRRCRRGFAFVGLLPLMVSPGCEEVQTFGDDADEWDGTATSEAEPAAARGGSSMQSQHGLTCSNRWAEDWGATNCAGTPGVKWRLKVRCWWHGERLGPWRSGPGSDRITCSLGAQRSMVVWG</sequence>
<name>A0A9X3ELB4_9BACT</name>
<evidence type="ECO:0000313" key="3">
    <source>
        <dbReference type="Proteomes" id="UP001150924"/>
    </source>
</evidence>
<reference evidence="2" key="1">
    <citation type="submission" date="2022-11" db="EMBL/GenBank/DDBJ databases">
        <title>Minimal conservation of predation-associated metabolite biosynthetic gene clusters underscores biosynthetic potential of Myxococcota including descriptions for ten novel species: Archangium lansinium sp. nov., Myxococcus landrumus sp. nov., Nannocystis bai.</title>
        <authorList>
            <person name="Ahearne A."/>
            <person name="Stevens C."/>
            <person name="Phillips K."/>
        </authorList>
    </citation>
    <scope>NUCLEOTIDE SEQUENCE</scope>
    <source>
        <strain evidence="2">Na p29</strain>
    </source>
</reference>
<keyword evidence="3" id="KW-1185">Reference proteome</keyword>
<dbReference type="AlphaFoldDB" id="A0A9X3ELB4"/>